<dbReference type="EMBL" id="CANHGI010000006">
    <property type="protein sequence ID" value="CAI5455822.1"/>
    <property type="molecule type" value="Genomic_DNA"/>
</dbReference>
<keyword evidence="1" id="KW-0812">Transmembrane</keyword>
<evidence type="ECO:0000313" key="2">
    <source>
        <dbReference type="EMBL" id="CAI5455822.1"/>
    </source>
</evidence>
<comment type="caution">
    <text evidence="2">The sequence shown here is derived from an EMBL/GenBank/DDBJ whole genome shotgun (WGS) entry which is preliminary data.</text>
</comment>
<dbReference type="AlphaFoldDB" id="A0A9P1J3Y4"/>
<name>A0A9P1J3Y4_9PELO</name>
<dbReference type="SUPFAM" id="SSF81321">
    <property type="entry name" value="Family A G protein-coupled receptor-like"/>
    <property type="match status" value="1"/>
</dbReference>
<keyword evidence="3" id="KW-1185">Reference proteome</keyword>
<feature type="transmembrane region" description="Helical" evidence="1">
    <location>
        <begin position="43"/>
        <end position="65"/>
    </location>
</feature>
<evidence type="ECO:0000313" key="3">
    <source>
        <dbReference type="Proteomes" id="UP001152747"/>
    </source>
</evidence>
<reference evidence="2" key="1">
    <citation type="submission" date="2022-11" db="EMBL/GenBank/DDBJ databases">
        <authorList>
            <person name="Kikuchi T."/>
        </authorList>
    </citation>
    <scope>NUCLEOTIDE SEQUENCE</scope>
    <source>
        <strain evidence="2">PS1010</strain>
    </source>
</reference>
<feature type="transmembrane region" description="Helical" evidence="1">
    <location>
        <begin position="86"/>
        <end position="113"/>
    </location>
</feature>
<sequence length="174" mass="19739">MWLDDNTRQQLDRDFVEKYNESTKNIPLIVAVYGNTDISKNGLFGIALGGLISISSILLDSVLAIKICFAIKVHNISANVKKLHRILLITLIAQTMIPAVFTFIPCCVCWYTPLFNLEWSYYINSIFVPMISAYPLIDPIVITFALGDYRQAVFKVFRKKTVINPSTFIETTHT</sequence>
<proteinExistence type="predicted"/>
<dbReference type="PANTHER" id="PTHR45907">
    <property type="entry name" value="SERPENTINE RECEPTOR, CLASS J"/>
    <property type="match status" value="1"/>
</dbReference>
<gene>
    <name evidence="2" type="ORF">CAMP_LOCUS18459</name>
</gene>
<feature type="transmembrane region" description="Helical" evidence="1">
    <location>
        <begin position="119"/>
        <end position="146"/>
    </location>
</feature>
<protein>
    <recommendedName>
        <fullName evidence="4">7TM GPCR serpentine receptor class x (Srx) domain-containing protein</fullName>
    </recommendedName>
</protein>
<evidence type="ECO:0008006" key="4">
    <source>
        <dbReference type="Google" id="ProtNLM"/>
    </source>
</evidence>
<accession>A0A9P1J3Y4</accession>
<evidence type="ECO:0000256" key="1">
    <source>
        <dbReference type="SAM" id="Phobius"/>
    </source>
</evidence>
<dbReference type="InterPro" id="IPR019423">
    <property type="entry name" value="7TM_GPCR_serpentine_rcpt_Srj"/>
</dbReference>
<keyword evidence="1" id="KW-1133">Transmembrane helix</keyword>
<keyword evidence="1" id="KW-0472">Membrane</keyword>
<dbReference type="PANTHER" id="PTHR45907:SF16">
    <property type="entry name" value="SERPENTINE RECEPTOR, CLASS J"/>
    <property type="match status" value="1"/>
</dbReference>
<organism evidence="2 3">
    <name type="scientific">Caenorhabditis angaria</name>
    <dbReference type="NCBI Taxonomy" id="860376"/>
    <lineage>
        <taxon>Eukaryota</taxon>
        <taxon>Metazoa</taxon>
        <taxon>Ecdysozoa</taxon>
        <taxon>Nematoda</taxon>
        <taxon>Chromadorea</taxon>
        <taxon>Rhabditida</taxon>
        <taxon>Rhabditina</taxon>
        <taxon>Rhabditomorpha</taxon>
        <taxon>Rhabditoidea</taxon>
        <taxon>Rhabditidae</taxon>
        <taxon>Peloderinae</taxon>
        <taxon>Caenorhabditis</taxon>
    </lineage>
</organism>
<dbReference type="Proteomes" id="UP001152747">
    <property type="component" value="Unassembled WGS sequence"/>
</dbReference>
<dbReference type="Pfam" id="PF10319">
    <property type="entry name" value="7TM_GPCR_Srj"/>
    <property type="match status" value="1"/>
</dbReference>